<dbReference type="Gene3D" id="2.40.160.130">
    <property type="entry name" value="Capsule assembly protein Wzi"/>
    <property type="match status" value="1"/>
</dbReference>
<comment type="caution">
    <text evidence="1">The sequence shown here is derived from an EMBL/GenBank/DDBJ whole genome shotgun (WGS) entry which is preliminary data.</text>
</comment>
<reference evidence="1 2" key="1">
    <citation type="submission" date="2024-09" db="EMBL/GenBank/DDBJ databases">
        <authorList>
            <person name="Sun Q."/>
            <person name="Mori K."/>
        </authorList>
    </citation>
    <scope>NUCLEOTIDE SEQUENCE [LARGE SCALE GENOMIC DNA]</scope>
    <source>
        <strain evidence="1 2">CECT 7682</strain>
    </source>
</reference>
<keyword evidence="2" id="KW-1185">Reference proteome</keyword>
<name>A0ABV5J713_9BACT</name>
<evidence type="ECO:0000313" key="2">
    <source>
        <dbReference type="Proteomes" id="UP001589654"/>
    </source>
</evidence>
<dbReference type="InterPro" id="IPR038636">
    <property type="entry name" value="Wzi_sf"/>
</dbReference>
<dbReference type="Proteomes" id="UP001589654">
    <property type="component" value="Unassembled WGS sequence"/>
</dbReference>
<dbReference type="EMBL" id="JBHMEW010000056">
    <property type="protein sequence ID" value="MFB9212005.1"/>
    <property type="molecule type" value="Genomic_DNA"/>
</dbReference>
<organism evidence="1 2">
    <name type="scientific">Echinicola jeungdonensis</name>
    <dbReference type="NCBI Taxonomy" id="709343"/>
    <lineage>
        <taxon>Bacteria</taxon>
        <taxon>Pseudomonadati</taxon>
        <taxon>Bacteroidota</taxon>
        <taxon>Cytophagia</taxon>
        <taxon>Cytophagales</taxon>
        <taxon>Cyclobacteriaceae</taxon>
        <taxon>Echinicola</taxon>
    </lineage>
</organism>
<evidence type="ECO:0000313" key="1">
    <source>
        <dbReference type="EMBL" id="MFB9212005.1"/>
    </source>
</evidence>
<proteinExistence type="predicted"/>
<protein>
    <recommendedName>
        <fullName evidence="3">Capsule assembly protein Wzi</fullName>
    </recommendedName>
</protein>
<evidence type="ECO:0008006" key="3">
    <source>
        <dbReference type="Google" id="ProtNLM"/>
    </source>
</evidence>
<sequence length="560" mass="65160">MKKFLLIPQFLFGLVLFAGAQSAYVPYKSDYYHLINRYEIIQGEFTDQFHTGFKPYRRDQVAGFVGDLLSQPLPWGNVDRFNLEYLNTDNWEFAEGETAMSRKPFLKKLYKKPSDFYYYHDDVVDVHVNPVIYLRGGIESGEEDFNFRNTRGVALRGSIDRKVGFYTFLSTNQVVFPSWIKNYIQKNGAVPGEGFWKPYKDNGYGYFSATGHITFPISKHISAQLGHDRNFIGEGYRSMILSSFSNSYMFFKLNTKVWKFNFTNMWAQLNADVILDGIGRPTDGDYPQKWFSHHRLGINLGKRFNLGVFESIMASDFEWSYMNPVIFYRWVEHQLGTPDKVMLGTDFKWNMGRSMQLYGQFALDEFVFKEFFGIDGKNSRRNKHGVQLGYKYINAFRVSNLDLQLEYNQARPYTYQEKFEHQSFTNYRTPLAHPRGANFREFVGILRYQPVPRLFIKGTGVFHEYGADPDEETNMGGDVLKNRLENIGGLGLFGHEIGQGVSNKVAMGTLNFSYMLRHNLFLEAAHTYRKRTAEDLDAPETAHFTRMAIRLNIGREEYNY</sequence>
<accession>A0ABV5J713</accession>
<gene>
    <name evidence="1" type="ORF">ACFFUR_09310</name>
</gene>
<dbReference type="RefSeq" id="WP_290247083.1">
    <property type="nucleotide sequence ID" value="NZ_JAUFQT010000001.1"/>
</dbReference>